<dbReference type="InterPro" id="IPR011990">
    <property type="entry name" value="TPR-like_helical_dom_sf"/>
</dbReference>
<dbReference type="InterPro" id="IPR053137">
    <property type="entry name" value="NLR-like"/>
</dbReference>
<dbReference type="SUPFAM" id="SSF52540">
    <property type="entry name" value="P-loop containing nucleoside triphosphate hydrolases"/>
    <property type="match status" value="2"/>
</dbReference>
<accession>A0ABW6YBM1</accession>
<dbReference type="PANTHER" id="PTHR46082">
    <property type="entry name" value="ATP/GTP-BINDING PROTEIN-RELATED"/>
    <property type="match status" value="1"/>
</dbReference>
<sequence length="1236" mass="135506">MPDANTLDGAGSFAVFFTTSENLGLSTTLRNAADILAEGNRSVLLVDGRPRARRHDDHTSDATPADVTVPEPVAGQVAAVAATTPDRIAAIGDDPTAARYDHVLIEAPVPEAPGAVEHGRLMEFADALVVCFALTAWSIDGAAALAEDLSARRTERPVRLLTLGLKSDVGVRDRLRESRERARRKFSALARTLGEREFPLLEIPYNPLYLDSRSLAVEAEDAGTVVGLRPYYERLADWLRERRPARLDGVTVVHSGRHVLWAAWLRDRLAEKNLRIELRRADTYTGWRPEPGTALLFLSPGDGDDALLAQIGTLSHTDVRIVLVDEAFPNAEAAHHELIDLRVPTEDEALRRLYTGLGLGPADPRERTAETRFPRLPETTNIAPRGGDFVDRDDLLTTLEEKLREAGRDGTGLVLHGPSGWGKSETARELCHRYGAGYDVVWWVRAWEPQRMRRGLTRLAARLGATGDRLGAVTADGDLSPLLTRLSRPGDDATSWLIVYDGVADPADLDGLLPVPHERGHLLITSRVAPAEAPRDAVPPHLAGCAMRAMAPAECAELLGERVPELTEEQAQQVGSAVDFVPLALRLAAHCLAARADAHRRDDHMSQDAAVRAAVADLLVAYRTGKTGILGEAHAAPPVTVMVRVARQFAAATPGAAAWRAESPAHDALGWLLNAASLLTGRGMGLELLLSRRILSELARDDSAGPDRVGGGADARPRHPDDVQLPDEHMVGVALWSLAQVGLLEVDFDDKEQPLAQHHALRDLIRDSMDPEERRHVESVLRGVLAEYGPRDEDLPPDWAREVNSLRLWEDPRPRVRRSLLRHLNALASRGESADLARLLGIAEEARREWAGDSDEPTPEYLRLLNLTARAHRLCGAYEKSRELSQAALRGHRRLLGLTHPRTLLSADSHAATLRALGRFEDALMQIRPAVEGLTLLLGWKHAATIQVERNLALTEALTGRVIAALGRVEERFRYRQAVGGKDDPVAWASADLLAHLYRATGRDGESRDLLRQRLRRHGDAWDAARLRTEVGLAVSERRLADGFPAARDPRYGFEMAHERDLRTLREYISRFGTDRLDTLRCQFSYAADLHALGKADEAELQARQCGKILGEQFGTGHPYTALSDVRHGVYLRATGDLQRAEVAGRWALDRLGHKLGRAHPWVAAAENSLAATLAADGRTEEAVELARSALDRMRDLGIAHRPDGRRVKAHHARLTGADTAVPPSGFDIDLELPGL</sequence>
<organism evidence="2 3">
    <name type="scientific">Streptomyces lateritius</name>
    <dbReference type="NCBI Taxonomy" id="67313"/>
    <lineage>
        <taxon>Bacteria</taxon>
        <taxon>Bacillati</taxon>
        <taxon>Actinomycetota</taxon>
        <taxon>Actinomycetes</taxon>
        <taxon>Kitasatosporales</taxon>
        <taxon>Streptomycetaceae</taxon>
        <taxon>Streptomyces</taxon>
    </lineage>
</organism>
<evidence type="ECO:0000256" key="1">
    <source>
        <dbReference type="SAM" id="MobiDB-lite"/>
    </source>
</evidence>
<dbReference type="PANTHER" id="PTHR46082:SF6">
    <property type="entry name" value="AAA+ ATPASE DOMAIN-CONTAINING PROTEIN-RELATED"/>
    <property type="match status" value="1"/>
</dbReference>
<keyword evidence="3" id="KW-1185">Reference proteome</keyword>
<dbReference type="EMBL" id="JBIBSM010000006">
    <property type="protein sequence ID" value="MFF8277229.1"/>
    <property type="molecule type" value="Genomic_DNA"/>
</dbReference>
<feature type="compositionally biased region" description="Basic and acidic residues" evidence="1">
    <location>
        <begin position="49"/>
        <end position="60"/>
    </location>
</feature>
<dbReference type="RefSeq" id="WP_391934545.1">
    <property type="nucleotide sequence ID" value="NZ_JBIBSM010000006.1"/>
</dbReference>
<dbReference type="Pfam" id="PF13374">
    <property type="entry name" value="TPR_10"/>
    <property type="match status" value="1"/>
</dbReference>
<proteinExistence type="predicted"/>
<dbReference type="Gene3D" id="3.40.50.300">
    <property type="entry name" value="P-loop containing nucleotide triphosphate hydrolases"/>
    <property type="match status" value="2"/>
</dbReference>
<dbReference type="Proteomes" id="UP001603013">
    <property type="component" value="Unassembled WGS sequence"/>
</dbReference>
<dbReference type="SUPFAM" id="SSF48452">
    <property type="entry name" value="TPR-like"/>
    <property type="match status" value="2"/>
</dbReference>
<dbReference type="InterPro" id="IPR027417">
    <property type="entry name" value="P-loop_NTPase"/>
</dbReference>
<protein>
    <submittedName>
        <fullName evidence="2">FxSxx-COOH system tetratricopeptide repeat protein</fullName>
    </submittedName>
</protein>
<reference evidence="2 3" key="1">
    <citation type="submission" date="2024-10" db="EMBL/GenBank/DDBJ databases">
        <title>The Natural Products Discovery Center: Release of the First 8490 Sequenced Strains for Exploring Actinobacteria Biosynthetic Diversity.</title>
        <authorList>
            <person name="Kalkreuter E."/>
            <person name="Kautsar S.A."/>
            <person name="Yang D."/>
            <person name="Bader C.D."/>
            <person name="Teijaro C.N."/>
            <person name="Fluegel L."/>
            <person name="Davis C.M."/>
            <person name="Simpson J.R."/>
            <person name="Lauterbach L."/>
            <person name="Steele A.D."/>
            <person name="Gui C."/>
            <person name="Meng S."/>
            <person name="Li G."/>
            <person name="Viehrig K."/>
            <person name="Ye F."/>
            <person name="Su P."/>
            <person name="Kiefer A.F."/>
            <person name="Nichols A."/>
            <person name="Cepeda A.J."/>
            <person name="Yan W."/>
            <person name="Fan B."/>
            <person name="Jiang Y."/>
            <person name="Adhikari A."/>
            <person name="Zheng C.-J."/>
            <person name="Schuster L."/>
            <person name="Cowan T.M."/>
            <person name="Smanski M.J."/>
            <person name="Chevrette M.G."/>
            <person name="De Carvalho L.P.S."/>
            <person name="Shen B."/>
        </authorList>
    </citation>
    <scope>NUCLEOTIDE SEQUENCE [LARGE SCALE GENOMIC DNA]</scope>
    <source>
        <strain evidence="2 3">NPDC015755</strain>
    </source>
</reference>
<dbReference type="NCBIfam" id="NF040586">
    <property type="entry name" value="FxSxx_TPR"/>
    <property type="match status" value="1"/>
</dbReference>
<gene>
    <name evidence="2" type="primary">fxsT</name>
    <name evidence="2" type="ORF">ACF05T_14140</name>
</gene>
<dbReference type="Gene3D" id="1.25.40.10">
    <property type="entry name" value="Tetratricopeptide repeat domain"/>
    <property type="match status" value="2"/>
</dbReference>
<comment type="caution">
    <text evidence="2">The sequence shown here is derived from an EMBL/GenBank/DDBJ whole genome shotgun (WGS) entry which is preliminary data.</text>
</comment>
<name>A0ABW6YBM1_9ACTN</name>
<feature type="region of interest" description="Disordered" evidence="1">
    <location>
        <begin position="49"/>
        <end position="68"/>
    </location>
</feature>
<evidence type="ECO:0000313" key="3">
    <source>
        <dbReference type="Proteomes" id="UP001603013"/>
    </source>
</evidence>
<evidence type="ECO:0000313" key="2">
    <source>
        <dbReference type="EMBL" id="MFF8277229.1"/>
    </source>
</evidence>